<proteinExistence type="predicted"/>
<dbReference type="RefSeq" id="XP_056059240.1">
    <property type="nucleotide sequence ID" value="XM_056203822.1"/>
</dbReference>
<name>A0A9W8QN12_AKAMU</name>
<dbReference type="GO" id="GO:0016042">
    <property type="term" value="P:lipid catabolic process"/>
    <property type="evidence" value="ECO:0007669"/>
    <property type="project" value="InterPro"/>
</dbReference>
<accession>A0A9W8QN12</accession>
<dbReference type="AlphaFoldDB" id="A0A9W8QN12"/>
<evidence type="ECO:0000313" key="1">
    <source>
        <dbReference type="EMBL" id="KAJ4164325.1"/>
    </source>
</evidence>
<evidence type="ECO:0000313" key="2">
    <source>
        <dbReference type="Proteomes" id="UP001144673"/>
    </source>
</evidence>
<protein>
    <submittedName>
        <fullName evidence="1">Uncharacterized protein</fullName>
    </submittedName>
</protein>
<gene>
    <name evidence="1" type="ORF">LMH87_006002</name>
</gene>
<keyword evidence="2" id="KW-1185">Reference proteome</keyword>
<dbReference type="KEGG" id="amus:LMH87_006002"/>
<dbReference type="Gene3D" id="3.40.50.1820">
    <property type="entry name" value="alpha/beta hydrolase"/>
    <property type="match status" value="2"/>
</dbReference>
<reference evidence="1" key="1">
    <citation type="journal article" date="2023" name="Access Microbiol">
        <title>De-novo genome assembly for Akanthomyces muscarius, a biocontrol agent of insect agricultural pests.</title>
        <authorList>
            <person name="Erdos Z."/>
            <person name="Studholme D.J."/>
            <person name="Raymond B."/>
            <person name="Sharma M."/>
        </authorList>
    </citation>
    <scope>NUCLEOTIDE SEQUENCE</scope>
    <source>
        <strain evidence="1">Ve6</strain>
    </source>
</reference>
<comment type="caution">
    <text evidence="1">The sequence shown here is derived from an EMBL/GenBank/DDBJ whole genome shotgun (WGS) entry which is preliminary data.</text>
</comment>
<dbReference type="SUPFAM" id="SSF53474">
    <property type="entry name" value="alpha/beta-Hydrolases"/>
    <property type="match status" value="1"/>
</dbReference>
<dbReference type="InterPro" id="IPR029058">
    <property type="entry name" value="AB_hydrolase_fold"/>
</dbReference>
<dbReference type="GO" id="GO:0004806">
    <property type="term" value="F:triacylglycerol lipase activity"/>
    <property type="evidence" value="ECO:0007669"/>
    <property type="project" value="InterPro"/>
</dbReference>
<dbReference type="GeneID" id="80893161"/>
<dbReference type="PANTHER" id="PTHR34853:SF1">
    <property type="entry name" value="LIPASE 5"/>
    <property type="match status" value="1"/>
</dbReference>
<dbReference type="Proteomes" id="UP001144673">
    <property type="component" value="Chromosome 1"/>
</dbReference>
<dbReference type="PANTHER" id="PTHR34853">
    <property type="match status" value="1"/>
</dbReference>
<dbReference type="EMBL" id="JAJHUN010000001">
    <property type="protein sequence ID" value="KAJ4164325.1"/>
    <property type="molecule type" value="Genomic_DNA"/>
</dbReference>
<organism evidence="1 2">
    <name type="scientific">Akanthomyces muscarius</name>
    <name type="common">Entomopathogenic fungus</name>
    <name type="synonym">Lecanicillium muscarium</name>
    <dbReference type="NCBI Taxonomy" id="2231603"/>
    <lineage>
        <taxon>Eukaryota</taxon>
        <taxon>Fungi</taxon>
        <taxon>Dikarya</taxon>
        <taxon>Ascomycota</taxon>
        <taxon>Pezizomycotina</taxon>
        <taxon>Sordariomycetes</taxon>
        <taxon>Hypocreomycetidae</taxon>
        <taxon>Hypocreales</taxon>
        <taxon>Cordycipitaceae</taxon>
        <taxon>Akanthomyces</taxon>
    </lineage>
</organism>
<sequence>MRVARRCVVYVAGPAMVRPRTIEMFMTQRMPTIKQKSAQLDKTLRCPCSTVDLRLSLNNLNTPRRARIACEATPARHPTMRRLTRLAAFLGLLPLAALAEQVANFNISQQAALAHDCGATCQARLNLTIPADQAAVGLDFDVDFYATAANFSAASSRPGDVLKLQPVDPSALRLDGGATTYRFQYVSVDADGSAVPVTAFVAFPFTPHIPAEGDGEAPAKYRLAAFAHGTIGIFRGCAPSNSDVLYDYGTWQPVLQRGYAVVATDYAGLGNNATSHKYLYLPAHASDVYYSVVAARKLFGGRLTDEWVSFGHSQGGGAAWKLAESSYVRNDTAYLGTVAVAPATYAADQIYEAASDSSGGSNSSSGAKGAGVGFLPLIPTAVKRIIPSYNETILAPALKKRVAMVEDAQLCLEGVLGLTLDLDLAQIVSLPGALHDRPTLLRWQNMSAPAQGDASPAPILVVQGQRDTAVRWQTTVDAWERACGAGNEVHLRLFPTQGHRPSLSAGSPEWLAWMDGLFEKKKTLGGKAACRKKCTKYTREPFDAQYVRAPTDVDLKPYLGPLANAM</sequence>
<dbReference type="InterPro" id="IPR005152">
    <property type="entry name" value="Lipase_secreted"/>
</dbReference>